<organism evidence="2 3">
    <name type="scientific">Jeotgalibacillus malaysiensis</name>
    <dbReference type="NCBI Taxonomy" id="1508404"/>
    <lineage>
        <taxon>Bacteria</taxon>
        <taxon>Bacillati</taxon>
        <taxon>Bacillota</taxon>
        <taxon>Bacilli</taxon>
        <taxon>Bacillales</taxon>
        <taxon>Caryophanaceae</taxon>
        <taxon>Jeotgalibacillus</taxon>
    </lineage>
</organism>
<keyword evidence="1" id="KW-1133">Transmembrane helix</keyword>
<name>A0A0B5AQK9_9BACL</name>
<dbReference type="STRING" id="1508404.JMA_32380"/>
<dbReference type="EMBL" id="CP009416">
    <property type="protein sequence ID" value="AJD92555.1"/>
    <property type="molecule type" value="Genomic_DNA"/>
</dbReference>
<feature type="transmembrane region" description="Helical" evidence="1">
    <location>
        <begin position="60"/>
        <end position="79"/>
    </location>
</feature>
<reference evidence="2 3" key="1">
    <citation type="submission" date="2014-08" db="EMBL/GenBank/DDBJ databases">
        <title>Complete genome of a marine bacteria Jeotgalibacillus malaysiensis.</title>
        <authorList>
            <person name="Yaakop A.S."/>
            <person name="Chan K.-G."/>
            <person name="Goh K.M."/>
        </authorList>
    </citation>
    <scope>NUCLEOTIDE SEQUENCE [LARGE SCALE GENOMIC DNA]</scope>
    <source>
        <strain evidence="2 3">D5</strain>
    </source>
</reference>
<dbReference type="KEGG" id="jeo:JMA_32380"/>
<sequence>MGILKVFRLVLAVAASLIALYTTATGHVLFPIYYLILAISLIFVLTGFERLKAESTKTGAYSDFALAGIFILAVVFVDWW</sequence>
<evidence type="ECO:0000313" key="3">
    <source>
        <dbReference type="Proteomes" id="UP000031449"/>
    </source>
</evidence>
<evidence type="ECO:0000313" key="2">
    <source>
        <dbReference type="EMBL" id="AJD92555.1"/>
    </source>
</evidence>
<protein>
    <submittedName>
        <fullName evidence="2">Uncharacterized protein</fullName>
    </submittedName>
</protein>
<keyword evidence="3" id="KW-1185">Reference proteome</keyword>
<proteinExistence type="predicted"/>
<keyword evidence="1" id="KW-0472">Membrane</keyword>
<dbReference type="Proteomes" id="UP000031449">
    <property type="component" value="Chromosome"/>
</dbReference>
<dbReference type="OrthoDB" id="9930329at2"/>
<gene>
    <name evidence="2" type="ORF">JMA_32380</name>
</gene>
<dbReference type="AlphaFoldDB" id="A0A0B5AQK9"/>
<dbReference type="HOGENOM" id="CLU_2585029_0_0_9"/>
<dbReference type="BioCyc" id="JESP1508404:G14D9-12519-MONOMER"/>
<feature type="transmembrane region" description="Helical" evidence="1">
    <location>
        <begin position="30"/>
        <end position="48"/>
    </location>
</feature>
<evidence type="ECO:0000256" key="1">
    <source>
        <dbReference type="SAM" id="Phobius"/>
    </source>
</evidence>
<keyword evidence="1" id="KW-0812">Transmembrane</keyword>
<accession>A0A0B5AQK9</accession>
<feature type="transmembrane region" description="Helical" evidence="1">
    <location>
        <begin position="7"/>
        <end position="24"/>
    </location>
</feature>